<feature type="domain" description="C2H2-domain containing protein second zinc finger" evidence="3">
    <location>
        <begin position="225"/>
        <end position="254"/>
    </location>
</feature>
<evidence type="ECO:0000256" key="1">
    <source>
        <dbReference type="SAM" id="Coils"/>
    </source>
</evidence>
<gene>
    <name evidence="5" type="ORF">EJ06DRAFT_523794</name>
</gene>
<dbReference type="InterPro" id="IPR059095">
    <property type="entry name" value="Znf_C2H2_17_2nd"/>
</dbReference>
<feature type="domain" description="C2H2-domain containing protein first zinc finger" evidence="4">
    <location>
        <begin position="188"/>
        <end position="216"/>
    </location>
</feature>
<organism evidence="5 6">
    <name type="scientific">Trichodelitschia bisporula</name>
    <dbReference type="NCBI Taxonomy" id="703511"/>
    <lineage>
        <taxon>Eukaryota</taxon>
        <taxon>Fungi</taxon>
        <taxon>Dikarya</taxon>
        <taxon>Ascomycota</taxon>
        <taxon>Pezizomycotina</taxon>
        <taxon>Dothideomycetes</taxon>
        <taxon>Dothideomycetes incertae sedis</taxon>
        <taxon>Phaeotrichales</taxon>
        <taxon>Phaeotrichaceae</taxon>
        <taxon>Trichodelitschia</taxon>
    </lineage>
</organism>
<dbReference type="InterPro" id="IPR059009">
    <property type="entry name" value="Znf_C2H2_17_1st"/>
</dbReference>
<feature type="region of interest" description="Disordered" evidence="2">
    <location>
        <begin position="83"/>
        <end position="148"/>
    </location>
</feature>
<evidence type="ECO:0000313" key="5">
    <source>
        <dbReference type="EMBL" id="KAF2397925.1"/>
    </source>
</evidence>
<accession>A0A6G1HQ96</accession>
<evidence type="ECO:0000313" key="6">
    <source>
        <dbReference type="Proteomes" id="UP000799640"/>
    </source>
</evidence>
<reference evidence="5" key="1">
    <citation type="journal article" date="2020" name="Stud. Mycol.">
        <title>101 Dothideomycetes genomes: a test case for predicting lifestyles and emergence of pathogens.</title>
        <authorList>
            <person name="Haridas S."/>
            <person name="Albert R."/>
            <person name="Binder M."/>
            <person name="Bloem J."/>
            <person name="Labutti K."/>
            <person name="Salamov A."/>
            <person name="Andreopoulos B."/>
            <person name="Baker S."/>
            <person name="Barry K."/>
            <person name="Bills G."/>
            <person name="Bluhm B."/>
            <person name="Cannon C."/>
            <person name="Castanera R."/>
            <person name="Culley D."/>
            <person name="Daum C."/>
            <person name="Ezra D."/>
            <person name="Gonzalez J."/>
            <person name="Henrissat B."/>
            <person name="Kuo A."/>
            <person name="Liang C."/>
            <person name="Lipzen A."/>
            <person name="Lutzoni F."/>
            <person name="Magnuson J."/>
            <person name="Mondo S."/>
            <person name="Nolan M."/>
            <person name="Ohm R."/>
            <person name="Pangilinan J."/>
            <person name="Park H.-J."/>
            <person name="Ramirez L."/>
            <person name="Alfaro M."/>
            <person name="Sun H."/>
            <person name="Tritt A."/>
            <person name="Yoshinaga Y."/>
            <person name="Zwiers L.-H."/>
            <person name="Turgeon B."/>
            <person name="Goodwin S."/>
            <person name="Spatafora J."/>
            <person name="Crous P."/>
            <person name="Grigoriev I."/>
        </authorList>
    </citation>
    <scope>NUCLEOTIDE SEQUENCE</scope>
    <source>
        <strain evidence="5">CBS 262.69</strain>
    </source>
</reference>
<evidence type="ECO:0000256" key="2">
    <source>
        <dbReference type="SAM" id="MobiDB-lite"/>
    </source>
</evidence>
<name>A0A6G1HQ96_9PEZI</name>
<dbReference type="OrthoDB" id="5062908at2759"/>
<dbReference type="AlphaFoldDB" id="A0A6G1HQ96"/>
<protein>
    <recommendedName>
        <fullName evidence="7">C2H2-type domain-containing protein</fullName>
    </recommendedName>
</protein>
<feature type="compositionally biased region" description="Polar residues" evidence="2">
    <location>
        <begin position="90"/>
        <end position="109"/>
    </location>
</feature>
<evidence type="ECO:0000259" key="4">
    <source>
        <dbReference type="Pfam" id="PF26177"/>
    </source>
</evidence>
<feature type="region of interest" description="Disordered" evidence="2">
    <location>
        <begin position="260"/>
        <end position="287"/>
    </location>
</feature>
<evidence type="ECO:0008006" key="7">
    <source>
        <dbReference type="Google" id="ProtNLM"/>
    </source>
</evidence>
<dbReference type="Pfam" id="PF26177">
    <property type="entry name" value="zf_C2H2_17_1st"/>
    <property type="match status" value="1"/>
</dbReference>
<sequence length="345" mass="39213">MWSDSIPTEGTPQDSGDYHDWYYEPSYETNTASAAPYGYQYNYYVQMNQMNRMNQMYPMYPPAPVPQRPLSVNSAAAYSATASSCAHPPSSYTELTSPSRLSPQRTVSPTYPEVYAPESQEMPSPQMSPVSQPATDRSDSVPRSHPYYQAGPSSDGFYHCPFAAAEGCGHEPKVLKCEYDKYVDSHLKPFRCKHKDCYELQFSSTACLLRHEREAHDMHGHEESLCEFPPCSRSVPGQGFRRSYNCRDHMSRCHDYVEAPSDKKRRGVSQSAKAVTRKGRSPGRGQQVRRLQAQLDEHHANLDVMNRKIQEGKKLSSSQLQGMQRDIQKIMEVNRQLEELQQSMG</sequence>
<dbReference type="Pfam" id="PF26176">
    <property type="entry name" value="zf_C2H2_17_2"/>
    <property type="match status" value="1"/>
</dbReference>
<dbReference type="EMBL" id="ML996702">
    <property type="protein sequence ID" value="KAF2397925.1"/>
    <property type="molecule type" value="Genomic_DNA"/>
</dbReference>
<keyword evidence="1" id="KW-0175">Coiled coil</keyword>
<keyword evidence="6" id="KW-1185">Reference proteome</keyword>
<evidence type="ECO:0000259" key="3">
    <source>
        <dbReference type="Pfam" id="PF26176"/>
    </source>
</evidence>
<feature type="coiled-coil region" evidence="1">
    <location>
        <begin position="288"/>
        <end position="343"/>
    </location>
</feature>
<proteinExistence type="predicted"/>
<dbReference type="Proteomes" id="UP000799640">
    <property type="component" value="Unassembled WGS sequence"/>
</dbReference>
<feature type="compositionally biased region" description="Low complexity" evidence="2">
    <location>
        <begin position="117"/>
        <end position="133"/>
    </location>
</feature>